<keyword evidence="2" id="KW-0472">Membrane</keyword>
<evidence type="ECO:0000256" key="1">
    <source>
        <dbReference type="ARBA" id="ARBA00007362"/>
    </source>
</evidence>
<feature type="transmembrane region" description="Helical" evidence="2">
    <location>
        <begin position="40"/>
        <end position="58"/>
    </location>
</feature>
<feature type="transmembrane region" description="Helical" evidence="2">
    <location>
        <begin position="70"/>
        <end position="88"/>
    </location>
</feature>
<dbReference type="InterPro" id="IPR000620">
    <property type="entry name" value="EamA_dom"/>
</dbReference>
<dbReference type="GO" id="GO:0016020">
    <property type="term" value="C:membrane"/>
    <property type="evidence" value="ECO:0007669"/>
    <property type="project" value="InterPro"/>
</dbReference>
<gene>
    <name evidence="4" type="ORF">DCMF_23730</name>
</gene>
<feature type="transmembrane region" description="Helical" evidence="2">
    <location>
        <begin position="268"/>
        <end position="288"/>
    </location>
</feature>
<feature type="transmembrane region" description="Helical" evidence="2">
    <location>
        <begin position="245"/>
        <end position="262"/>
    </location>
</feature>
<evidence type="ECO:0000259" key="3">
    <source>
        <dbReference type="Pfam" id="PF00892"/>
    </source>
</evidence>
<keyword evidence="5" id="KW-1185">Reference proteome</keyword>
<dbReference type="RefSeq" id="WP_214658852.1">
    <property type="nucleotide sequence ID" value="NZ_CP017634.1"/>
</dbReference>
<feature type="domain" description="EamA" evidence="3">
    <location>
        <begin position="155"/>
        <end position="285"/>
    </location>
</feature>
<dbReference type="Proteomes" id="UP000323521">
    <property type="component" value="Chromosome"/>
</dbReference>
<feature type="domain" description="EamA" evidence="3">
    <location>
        <begin position="15"/>
        <end position="140"/>
    </location>
</feature>
<feature type="transmembrane region" description="Helical" evidence="2">
    <location>
        <begin position="127"/>
        <end position="144"/>
    </location>
</feature>
<dbReference type="AlphaFoldDB" id="A0A3G1KY37"/>
<organism evidence="4 5">
    <name type="scientific">Formimonas warabiya</name>
    <dbReference type="NCBI Taxonomy" id="1761012"/>
    <lineage>
        <taxon>Bacteria</taxon>
        <taxon>Bacillati</taxon>
        <taxon>Bacillota</taxon>
        <taxon>Clostridia</taxon>
        <taxon>Eubacteriales</taxon>
        <taxon>Peptococcaceae</taxon>
        <taxon>Candidatus Formimonas</taxon>
    </lineage>
</organism>
<evidence type="ECO:0000313" key="5">
    <source>
        <dbReference type="Proteomes" id="UP000323521"/>
    </source>
</evidence>
<keyword evidence="2" id="KW-1133">Transmembrane helix</keyword>
<dbReference type="EMBL" id="CP017634">
    <property type="protein sequence ID" value="ATW27362.1"/>
    <property type="molecule type" value="Genomic_DNA"/>
</dbReference>
<feature type="transmembrane region" description="Helical" evidence="2">
    <location>
        <begin position="156"/>
        <end position="173"/>
    </location>
</feature>
<comment type="similarity">
    <text evidence="1">Belongs to the EamA transporter family.</text>
</comment>
<feature type="transmembrane region" description="Helical" evidence="2">
    <location>
        <begin position="100"/>
        <end position="118"/>
    </location>
</feature>
<proteinExistence type="inferred from homology"/>
<protein>
    <recommendedName>
        <fullName evidence="3">EamA domain-containing protein</fullName>
    </recommendedName>
</protein>
<reference evidence="4 5" key="1">
    <citation type="submission" date="2016-10" db="EMBL/GenBank/DDBJ databases">
        <title>Complete Genome Sequence of Peptococcaceae strain DCMF.</title>
        <authorList>
            <person name="Edwards R.J."/>
            <person name="Holland S.I."/>
            <person name="Deshpande N.P."/>
            <person name="Wong Y.K."/>
            <person name="Ertan H."/>
            <person name="Manefield M."/>
            <person name="Russell T.L."/>
            <person name="Lee M.J."/>
        </authorList>
    </citation>
    <scope>NUCLEOTIDE SEQUENCE [LARGE SCALE GENOMIC DNA]</scope>
    <source>
        <strain evidence="4 5">DCMF</strain>
    </source>
</reference>
<feature type="transmembrane region" description="Helical" evidence="2">
    <location>
        <begin position="213"/>
        <end position="233"/>
    </location>
</feature>
<dbReference type="PANTHER" id="PTHR22911">
    <property type="entry name" value="ACYL-MALONYL CONDENSING ENZYME-RELATED"/>
    <property type="match status" value="1"/>
</dbReference>
<dbReference type="KEGG" id="fwa:DCMF_23730"/>
<accession>A0A3G1KY37</accession>
<name>A0A3G1KY37_FORW1</name>
<feature type="transmembrane region" description="Helical" evidence="2">
    <location>
        <begin position="180"/>
        <end position="201"/>
    </location>
</feature>
<feature type="transmembrane region" description="Helical" evidence="2">
    <location>
        <begin position="9"/>
        <end position="28"/>
    </location>
</feature>
<dbReference type="SUPFAM" id="SSF103481">
    <property type="entry name" value="Multidrug resistance efflux transporter EmrE"/>
    <property type="match status" value="2"/>
</dbReference>
<keyword evidence="2" id="KW-0812">Transmembrane</keyword>
<dbReference type="InterPro" id="IPR037185">
    <property type="entry name" value="EmrE-like"/>
</dbReference>
<dbReference type="Pfam" id="PF00892">
    <property type="entry name" value="EamA"/>
    <property type="match status" value="2"/>
</dbReference>
<evidence type="ECO:0000256" key="2">
    <source>
        <dbReference type="SAM" id="Phobius"/>
    </source>
</evidence>
<dbReference type="PROSITE" id="PS51257">
    <property type="entry name" value="PROKAR_LIPOPROTEIN"/>
    <property type="match status" value="1"/>
</dbReference>
<evidence type="ECO:0000313" key="4">
    <source>
        <dbReference type="EMBL" id="ATW27362.1"/>
    </source>
</evidence>
<sequence>MEKGHHHQYLPYGQIVFACLIWGSYGLFVQKLHQPPQVIVFFRFLFGFIILLAGICVTKQGRALKIPGQWKPLVLAGAINAASWLLVTKSIQLTGVANGFILYYTAPCFVVLLAPVLVKEKITKRSMTALILCFLGILNVVGFGKWDPAGLNWQGNLMGLGSGLFYALYIILLKRLPGHLLGLVSNTYVCAVISVLTFPLAAPALRAISPRELLILALAGIAIQGVATSSYMFGLRKVSAQHASILCYLEVLFASIFAALFLKEGFTIYLLVGGLLIIGGGLLIVFSARNQNKEEQHQ</sequence>